<sequence>MIQVKVFDEDHEQVLEKEVNRFLKKVDEDDLIDIKYQVECFVDENDDDYYRYTAMIIYRA</sequence>
<accession>A0A223KU09</accession>
<dbReference type="InterPro" id="IPR020296">
    <property type="entry name" value="Spore_Cse60"/>
</dbReference>
<keyword evidence="2" id="KW-1185">Reference proteome</keyword>
<dbReference type="Pfam" id="PF10957">
    <property type="entry name" value="Spore_Cse60"/>
    <property type="match status" value="1"/>
</dbReference>
<reference evidence="1 2" key="1">
    <citation type="submission" date="2016-12" db="EMBL/GenBank/DDBJ databases">
        <title>The whole genome sequencing and assembly of Bacillus cohnii DSM 6307T strain.</title>
        <authorList>
            <person name="Lee Y.-J."/>
            <person name="Yi H."/>
            <person name="Bahn Y.-S."/>
            <person name="Kim J.F."/>
            <person name="Lee D.-W."/>
        </authorList>
    </citation>
    <scope>NUCLEOTIDE SEQUENCE [LARGE SCALE GENOMIC DNA]</scope>
    <source>
        <strain evidence="1 2">DSM 6307</strain>
    </source>
</reference>
<dbReference type="EMBL" id="CP018866">
    <property type="protein sequence ID" value="AST92926.1"/>
    <property type="molecule type" value="Genomic_DNA"/>
</dbReference>
<dbReference type="AlphaFoldDB" id="A0A223KU09"/>
<dbReference type="KEGG" id="bcoh:BC6307_17355"/>
<protein>
    <submittedName>
        <fullName evidence="1">Sporulation protein cse60</fullName>
    </submittedName>
</protein>
<name>A0A223KU09_9BACI</name>
<organism evidence="1 2">
    <name type="scientific">Sutcliffiella cohnii</name>
    <dbReference type="NCBI Taxonomy" id="33932"/>
    <lineage>
        <taxon>Bacteria</taxon>
        <taxon>Bacillati</taxon>
        <taxon>Bacillota</taxon>
        <taxon>Bacilli</taxon>
        <taxon>Bacillales</taxon>
        <taxon>Bacillaceae</taxon>
        <taxon>Sutcliffiella</taxon>
    </lineage>
</organism>
<proteinExistence type="predicted"/>
<gene>
    <name evidence="1" type="ORF">BC6307_17355</name>
</gene>
<dbReference type="RefSeq" id="WP_066419016.1">
    <property type="nucleotide sequence ID" value="NZ_CP018866.1"/>
</dbReference>
<evidence type="ECO:0000313" key="1">
    <source>
        <dbReference type="EMBL" id="AST92926.1"/>
    </source>
</evidence>
<dbReference type="Proteomes" id="UP000215224">
    <property type="component" value="Chromosome"/>
</dbReference>
<evidence type="ECO:0000313" key="2">
    <source>
        <dbReference type="Proteomes" id="UP000215224"/>
    </source>
</evidence>